<feature type="transmembrane region" description="Helical" evidence="5">
    <location>
        <begin position="73"/>
        <end position="92"/>
    </location>
</feature>
<name>A0AAU9D6X3_9LACO</name>
<evidence type="ECO:0000256" key="4">
    <source>
        <dbReference type="ARBA" id="ARBA00023136"/>
    </source>
</evidence>
<dbReference type="KEGG" id="xap:XA3_05620"/>
<keyword evidence="4 5" id="KW-0472">Membrane</keyword>
<evidence type="ECO:0000256" key="1">
    <source>
        <dbReference type="ARBA" id="ARBA00004141"/>
    </source>
</evidence>
<keyword evidence="8" id="KW-1185">Reference proteome</keyword>
<keyword evidence="3 5" id="KW-1133">Transmembrane helix</keyword>
<dbReference type="GO" id="GO:0016020">
    <property type="term" value="C:membrane"/>
    <property type="evidence" value="ECO:0007669"/>
    <property type="project" value="UniProtKB-SubCell"/>
</dbReference>
<evidence type="ECO:0000256" key="5">
    <source>
        <dbReference type="SAM" id="Phobius"/>
    </source>
</evidence>
<dbReference type="EMBL" id="AP026802">
    <property type="protein sequence ID" value="BDR58121.1"/>
    <property type="molecule type" value="Genomic_DNA"/>
</dbReference>
<feature type="transmembrane region" description="Helical" evidence="5">
    <location>
        <begin position="99"/>
        <end position="123"/>
    </location>
</feature>
<sequence>MAQIVEINEKEILVGDDNGKLISVDPYSLDFTPEVGQTVQIYHADDGRVKVVAVSKPNVEPTYPKKTYQVNKTIYILLALFFGGLGIHKFYAGFIGKGVLYLVFSWTFIPGIIAFCTFIKAAITPPDDNGFLYLNGDSAIVN</sequence>
<evidence type="ECO:0000313" key="8">
    <source>
        <dbReference type="Proteomes" id="UP001321861"/>
    </source>
</evidence>
<dbReference type="AlphaFoldDB" id="A0AAU9D6X3"/>
<protein>
    <recommendedName>
        <fullName evidence="6">TM2 domain-containing protein</fullName>
    </recommendedName>
</protein>
<evidence type="ECO:0000259" key="6">
    <source>
        <dbReference type="Pfam" id="PF05154"/>
    </source>
</evidence>
<dbReference type="InterPro" id="IPR007829">
    <property type="entry name" value="TM2"/>
</dbReference>
<accession>A0AAU9D6X3</accession>
<evidence type="ECO:0000256" key="2">
    <source>
        <dbReference type="ARBA" id="ARBA00022692"/>
    </source>
</evidence>
<comment type="subcellular location">
    <subcellularLocation>
        <location evidence="1">Membrane</location>
        <topology evidence="1">Multi-pass membrane protein</topology>
    </subcellularLocation>
</comment>
<feature type="domain" description="TM2" evidence="6">
    <location>
        <begin position="70"/>
        <end position="119"/>
    </location>
</feature>
<gene>
    <name evidence="7" type="ORF">XA3_05620</name>
</gene>
<dbReference type="RefSeq" id="WP_317636041.1">
    <property type="nucleotide sequence ID" value="NZ_AP026802.1"/>
</dbReference>
<keyword evidence="2 5" id="KW-0812">Transmembrane</keyword>
<reference evidence="7 8" key="1">
    <citation type="journal article" date="2023" name="Microbiol. Spectr.">
        <title>Symbiosis of Carpenter Bees with Uncharacterized Lactic Acid Bacteria Showing NAD Auxotrophy.</title>
        <authorList>
            <person name="Kawasaki S."/>
            <person name="Ozawa K."/>
            <person name="Mori T."/>
            <person name="Yamamoto A."/>
            <person name="Ito M."/>
            <person name="Ohkuma M."/>
            <person name="Sakamoto M."/>
            <person name="Matsutani M."/>
        </authorList>
    </citation>
    <scope>NUCLEOTIDE SEQUENCE [LARGE SCALE GENOMIC DNA]</scope>
    <source>
        <strain evidence="7 8">XA3</strain>
    </source>
</reference>
<dbReference type="Pfam" id="PF05154">
    <property type="entry name" value="TM2"/>
    <property type="match status" value="1"/>
</dbReference>
<evidence type="ECO:0000256" key="3">
    <source>
        <dbReference type="ARBA" id="ARBA00022989"/>
    </source>
</evidence>
<dbReference type="Proteomes" id="UP001321861">
    <property type="component" value="Chromosome"/>
</dbReference>
<organism evidence="7 8">
    <name type="scientific">Xylocopilactobacillus apicola</name>
    <dbReference type="NCBI Taxonomy" id="2932184"/>
    <lineage>
        <taxon>Bacteria</taxon>
        <taxon>Bacillati</taxon>
        <taxon>Bacillota</taxon>
        <taxon>Bacilli</taxon>
        <taxon>Lactobacillales</taxon>
        <taxon>Lactobacillaceae</taxon>
        <taxon>Xylocopilactobacillus</taxon>
    </lineage>
</organism>
<evidence type="ECO:0000313" key="7">
    <source>
        <dbReference type="EMBL" id="BDR58121.1"/>
    </source>
</evidence>
<proteinExistence type="predicted"/>